<sequence>MLHLDESWLLAHDLMVSVQWSPRVADFVQEWEHRGRLAEEAPIKDLAYTALASSSVLGHIEQGAFYVPQALTGLYQVSGLLPALGDILLVEALELRVDARRITVSHSGLTRQVTIAYALGIERYRYEASPNLGGMQPLSSSFFV</sequence>
<keyword evidence="2" id="KW-1185">Reference proteome</keyword>
<organism evidence="1 2">
    <name type="scientific">Hymenobacter negativus</name>
    <dbReference type="NCBI Taxonomy" id="2795026"/>
    <lineage>
        <taxon>Bacteria</taxon>
        <taxon>Pseudomonadati</taxon>
        <taxon>Bacteroidota</taxon>
        <taxon>Cytophagia</taxon>
        <taxon>Cytophagales</taxon>
        <taxon>Hymenobacteraceae</taxon>
        <taxon>Hymenobacter</taxon>
    </lineage>
</organism>
<gene>
    <name evidence="1" type="ORF">I7X13_14305</name>
</gene>
<name>A0ABS0Q984_9BACT</name>
<evidence type="ECO:0000313" key="2">
    <source>
        <dbReference type="Proteomes" id="UP000625631"/>
    </source>
</evidence>
<dbReference type="RefSeq" id="WP_198076016.1">
    <property type="nucleotide sequence ID" value="NZ_JAEDAE010000006.1"/>
</dbReference>
<reference evidence="1 2" key="1">
    <citation type="submission" date="2020-12" db="EMBL/GenBank/DDBJ databases">
        <title>Hymenobacter sp.</title>
        <authorList>
            <person name="Kim M.K."/>
        </authorList>
    </citation>
    <scope>NUCLEOTIDE SEQUENCE [LARGE SCALE GENOMIC DNA]</scope>
    <source>
        <strain evidence="1 2">BT442</strain>
    </source>
</reference>
<comment type="caution">
    <text evidence="1">The sequence shown here is derived from an EMBL/GenBank/DDBJ whole genome shotgun (WGS) entry which is preliminary data.</text>
</comment>
<proteinExistence type="predicted"/>
<accession>A0ABS0Q984</accession>
<evidence type="ECO:0000313" key="1">
    <source>
        <dbReference type="EMBL" id="MBH8559234.1"/>
    </source>
</evidence>
<protein>
    <submittedName>
        <fullName evidence="1">Uncharacterized protein</fullName>
    </submittedName>
</protein>
<dbReference type="Proteomes" id="UP000625631">
    <property type="component" value="Unassembled WGS sequence"/>
</dbReference>
<dbReference type="EMBL" id="JAEDAE010000006">
    <property type="protein sequence ID" value="MBH8559234.1"/>
    <property type="molecule type" value="Genomic_DNA"/>
</dbReference>